<gene>
    <name evidence="1" type="ORF">EG028_12015</name>
</gene>
<sequence>MSLEQLELDPYLLAQMYDQPIIPEARKAAPVTEKALPKVKYLGENQKNILLLIQNESEAYLNEELFNLLTNILNACKLGMQDVALVNAATYPGLTLAGYKNAVPFRQCIIFAVPPANIGLPPMQAYQLETHEQLPCLYSDELQLIATDKALKGRLWMGLKQLFGI</sequence>
<evidence type="ECO:0000313" key="1">
    <source>
        <dbReference type="EMBL" id="RPD40752.1"/>
    </source>
</evidence>
<keyword evidence="2" id="KW-1185">Reference proteome</keyword>
<name>A0A3N4MAG3_9BACT</name>
<evidence type="ECO:0000313" key="2">
    <source>
        <dbReference type="Proteomes" id="UP000279089"/>
    </source>
</evidence>
<dbReference type="AlphaFoldDB" id="A0A3N4MAG3"/>
<proteinExistence type="predicted"/>
<organism evidence="1 2">
    <name type="scientific">Chitinophaga barathri</name>
    <dbReference type="NCBI Taxonomy" id="1647451"/>
    <lineage>
        <taxon>Bacteria</taxon>
        <taxon>Pseudomonadati</taxon>
        <taxon>Bacteroidota</taxon>
        <taxon>Chitinophagia</taxon>
        <taxon>Chitinophagales</taxon>
        <taxon>Chitinophagaceae</taxon>
        <taxon>Chitinophaga</taxon>
    </lineage>
</organism>
<dbReference type="RefSeq" id="WP_123864649.1">
    <property type="nucleotide sequence ID" value="NZ_QXZY01000007.1"/>
</dbReference>
<protein>
    <submittedName>
        <fullName evidence="1">Uncharacterized protein</fullName>
    </submittedName>
</protein>
<comment type="caution">
    <text evidence="1">The sequence shown here is derived from an EMBL/GenBank/DDBJ whole genome shotgun (WGS) entry which is preliminary data.</text>
</comment>
<reference evidence="2" key="1">
    <citation type="submission" date="2018-11" db="EMBL/GenBank/DDBJ databases">
        <title>Chitinophaga lutea sp.nov., isolate from arsenic contaminated soil.</title>
        <authorList>
            <person name="Zong Y."/>
        </authorList>
    </citation>
    <scope>NUCLEOTIDE SEQUENCE [LARGE SCALE GENOMIC DNA]</scope>
    <source>
        <strain evidence="2">YLT18</strain>
    </source>
</reference>
<dbReference type="EMBL" id="RMBX01000006">
    <property type="protein sequence ID" value="RPD40752.1"/>
    <property type="molecule type" value="Genomic_DNA"/>
</dbReference>
<accession>A0A3N4MAG3</accession>
<dbReference type="Proteomes" id="UP000279089">
    <property type="component" value="Unassembled WGS sequence"/>
</dbReference>